<organism evidence="3 4">
    <name type="scientific">Pygocentrus nattereri</name>
    <name type="common">Red-bellied piranha</name>
    <dbReference type="NCBI Taxonomy" id="42514"/>
    <lineage>
        <taxon>Eukaryota</taxon>
        <taxon>Metazoa</taxon>
        <taxon>Chordata</taxon>
        <taxon>Craniata</taxon>
        <taxon>Vertebrata</taxon>
        <taxon>Euteleostomi</taxon>
        <taxon>Actinopterygii</taxon>
        <taxon>Neopterygii</taxon>
        <taxon>Teleostei</taxon>
        <taxon>Ostariophysi</taxon>
        <taxon>Characiformes</taxon>
        <taxon>Characoidei</taxon>
        <taxon>Pygocentrus</taxon>
    </lineage>
</organism>
<evidence type="ECO:0000313" key="4">
    <source>
        <dbReference type="Proteomes" id="UP001501920"/>
    </source>
</evidence>
<proteinExistence type="predicted"/>
<dbReference type="InterPro" id="IPR002404">
    <property type="entry name" value="IRS_PTB"/>
</dbReference>
<sequence length="805" mass="86852">MTDTVVVEGQVRLREGRKVSITSLPALLFCGVKLSVCACRWCGRALSACCCFLPLQWKSRWVTLRRPSPVADCLSLLVYKDRSERSKGQRERSQATLGDICGLEALQGYEGMSYTLTVLCLSQSVTLGFDSRENLLAWDSRIRYSLGEVHRFTVNVQPGTKLESGPAILHLCNNLLAVARDIPPSVIGQWRLSDLRRYGAVPNGFVFEGGTRCGYWTGVFFLACTEGEQISFLFDCIARGVSPSRAPFGLRPNLPDPAVNPCSVEERISQEASDLEKRLSLLSVSSRHSSSASHSSYNTSLAGDDRSISSSSSDTSRSDASSRLSAWPDPLRYPTPLEPSPLLSGATAPKPLSASVSTSSDERLYGVVMGGLRPPSRPPPPRGLQEAGRQSSTDSGIATASHSSYSGSFSSYTGSLDTGQGEVDEFGSLYSLVSNTIPIQSVGVQSNTNPNLNTGQRLLPQFQNIYPISRTPSRTSSLAPENRPVCVCPVFSASQEENSEYQVPGHVMPRYDTPRRLIQLHPSTQDTRAPPAPDRRPEPGLSGPSGTAEAAPKLTASMRLSGSGEGMTAPGSSITQHQMICPICGGLKVMPSTPAGISPVSSLPDKPKHELSSSAMSAGAEGTSVEITEAGEKSRYELMSSYGQQKSLWETEGRVSAVPTFPMSSLGIFRQSSFSDPKGNYVCMAFGMEPSRTAEFSARDGQSYGRSLVLPAEAGSIVTDRLQGDSANYVNIPVSPTSKRQLHYMELDLQDVPETGHTVRGTSSTKYAHIDITATETAQRVGAQHAQGREERLQELQQKRRGTLN</sequence>
<evidence type="ECO:0000256" key="1">
    <source>
        <dbReference type="SAM" id="MobiDB-lite"/>
    </source>
</evidence>
<dbReference type="Proteomes" id="UP001501920">
    <property type="component" value="Chromosome 5"/>
</dbReference>
<evidence type="ECO:0000259" key="2">
    <source>
        <dbReference type="PROSITE" id="PS51064"/>
    </source>
</evidence>
<dbReference type="SUPFAM" id="SSF50729">
    <property type="entry name" value="PH domain-like"/>
    <property type="match status" value="2"/>
</dbReference>
<accession>A0AAR2KQU2</accession>
<dbReference type="GO" id="GO:0007528">
    <property type="term" value="P:neuromuscular junction development"/>
    <property type="evidence" value="ECO:0007669"/>
    <property type="project" value="TreeGrafter"/>
</dbReference>
<feature type="region of interest" description="Disordered" evidence="1">
    <location>
        <begin position="289"/>
        <end position="417"/>
    </location>
</feature>
<reference evidence="3" key="3">
    <citation type="submission" date="2025-09" db="UniProtKB">
        <authorList>
            <consortium name="Ensembl"/>
        </authorList>
    </citation>
    <scope>IDENTIFICATION</scope>
</reference>
<dbReference type="PANTHER" id="PTHR21636">
    <property type="entry name" value="PROTEIN DOK-7"/>
    <property type="match status" value="1"/>
</dbReference>
<reference evidence="3 4" key="1">
    <citation type="submission" date="2020-10" db="EMBL/GenBank/DDBJ databases">
        <title>Pygocentrus nattereri (red-bellied piranha) genome, fPygNat1, primary haplotype.</title>
        <authorList>
            <person name="Myers G."/>
            <person name="Meyer A."/>
            <person name="Karagic N."/>
            <person name="Pippel M."/>
            <person name="Winkler S."/>
            <person name="Tracey A."/>
            <person name="Wood J."/>
            <person name="Formenti G."/>
            <person name="Howe K."/>
            <person name="Fedrigo O."/>
            <person name="Jarvis E.D."/>
        </authorList>
    </citation>
    <scope>NUCLEOTIDE SEQUENCE [LARGE SCALE GENOMIC DNA]</scope>
</reference>
<evidence type="ECO:0000313" key="3">
    <source>
        <dbReference type="Ensembl" id="ENSPNAP00000066703.1"/>
    </source>
</evidence>
<dbReference type="PROSITE" id="PS51064">
    <property type="entry name" value="IRS_PTB"/>
    <property type="match status" value="1"/>
</dbReference>
<feature type="region of interest" description="Disordered" evidence="1">
    <location>
        <begin position="781"/>
        <end position="805"/>
    </location>
</feature>
<dbReference type="InterPro" id="IPR037748">
    <property type="entry name" value="Dok-7_PTB"/>
</dbReference>
<keyword evidence="4" id="KW-1185">Reference proteome</keyword>
<dbReference type="PANTHER" id="PTHR21636:SF2">
    <property type="entry name" value="PROTEIN DOK-7"/>
    <property type="match status" value="1"/>
</dbReference>
<feature type="domain" description="IRS-type PTB" evidence="2">
    <location>
        <begin position="143"/>
        <end position="248"/>
    </location>
</feature>
<dbReference type="InterPro" id="IPR011993">
    <property type="entry name" value="PH-like_dom_sf"/>
</dbReference>
<feature type="region of interest" description="Disordered" evidence="1">
    <location>
        <begin position="521"/>
        <end position="550"/>
    </location>
</feature>
<feature type="compositionally biased region" description="Basic and acidic residues" evidence="1">
    <location>
        <begin position="787"/>
        <end position="798"/>
    </location>
</feature>
<dbReference type="SMART" id="SM01244">
    <property type="entry name" value="IRS"/>
    <property type="match status" value="1"/>
</dbReference>
<protein>
    <submittedName>
        <fullName evidence="3">Docking protein 7b</fullName>
    </submittedName>
</protein>
<reference evidence="3" key="2">
    <citation type="submission" date="2025-08" db="UniProtKB">
        <authorList>
            <consortium name="Ensembl"/>
        </authorList>
    </citation>
    <scope>IDENTIFICATION</scope>
</reference>
<dbReference type="Gene3D" id="2.30.29.30">
    <property type="entry name" value="Pleckstrin-homology domain (PH domain)/Phosphotyrosine-binding domain (PTB)"/>
    <property type="match status" value="2"/>
</dbReference>
<dbReference type="InterPro" id="IPR037746">
    <property type="entry name" value="Dok-7"/>
</dbReference>
<dbReference type="GO" id="GO:0019901">
    <property type="term" value="F:protein kinase binding"/>
    <property type="evidence" value="ECO:0007669"/>
    <property type="project" value="InterPro"/>
</dbReference>
<dbReference type="AlphaFoldDB" id="A0AAR2KQU2"/>
<dbReference type="CDD" id="cd13165">
    <property type="entry name" value="PTB_DOK7"/>
    <property type="match status" value="1"/>
</dbReference>
<name>A0AAR2KQU2_PYGNA</name>
<dbReference type="Ensembl" id="ENSPNAT00000052391.1">
    <property type="protein sequence ID" value="ENSPNAP00000066703.1"/>
    <property type="gene ID" value="ENSPNAG00000000462.2"/>
</dbReference>
<dbReference type="GeneTree" id="ENSGT00390000015386"/>
<feature type="compositionally biased region" description="Low complexity" evidence="1">
    <location>
        <begin position="289"/>
        <end position="326"/>
    </location>
</feature>
<feature type="compositionally biased region" description="Low complexity" evidence="1">
    <location>
        <begin position="398"/>
        <end position="415"/>
    </location>
</feature>
<dbReference type="Pfam" id="PF02174">
    <property type="entry name" value="IRS"/>
    <property type="match status" value="1"/>
</dbReference>
<feature type="region of interest" description="Disordered" evidence="1">
    <location>
        <begin position="599"/>
        <end position="625"/>
    </location>
</feature>